<dbReference type="Proteomes" id="UP001497497">
    <property type="component" value="Unassembled WGS sequence"/>
</dbReference>
<evidence type="ECO:0000313" key="4">
    <source>
        <dbReference type="Proteomes" id="UP001497497"/>
    </source>
</evidence>
<feature type="compositionally biased region" description="Polar residues" evidence="1">
    <location>
        <begin position="107"/>
        <end position="126"/>
    </location>
</feature>
<comment type="caution">
    <text evidence="3">The sequence shown here is derived from an EMBL/GenBank/DDBJ whole genome shotgun (WGS) entry which is preliminary data.</text>
</comment>
<dbReference type="PROSITE" id="PS00028">
    <property type="entry name" value="ZINC_FINGER_C2H2_1"/>
    <property type="match status" value="1"/>
</dbReference>
<reference evidence="3 4" key="1">
    <citation type="submission" date="2024-04" db="EMBL/GenBank/DDBJ databases">
        <authorList>
            <consortium name="Genoscope - CEA"/>
            <person name="William W."/>
        </authorList>
    </citation>
    <scope>NUCLEOTIDE SEQUENCE [LARGE SCALE GENOMIC DNA]</scope>
</reference>
<dbReference type="EMBL" id="CAXITT010000242">
    <property type="protein sequence ID" value="CAL1536884.1"/>
    <property type="molecule type" value="Genomic_DNA"/>
</dbReference>
<proteinExistence type="predicted"/>
<feature type="compositionally biased region" description="Basic and acidic residues" evidence="1">
    <location>
        <begin position="581"/>
        <end position="648"/>
    </location>
</feature>
<sequence length="892" mass="100400">MSDQSLDLEGGEEDLIGDADLSEWNVLLEGDNTETSLYAVKSQPSTITAIKNQSQDEKREKSLVETKLQESITLEKKPQINDKSELQNLTHQIVSQKESEPKGIGMSDSNVIKSSHSVDIGQSVSTQSTLAQDNIETGNSAHPSSKLSPTKNKLPELENIDPKVQKLDNVSDILIAIGGDERVDHSPKEVEDKDNEVLARDSAGAHIPFLSEEESRNIDNWLVEDMMEGIKQELIPQKEDKFIVRFSPVELADLANSSVQDLIQSNPNLAFYFKRQGKFKKKKGFAESYHSKSDDVKLFIQKLLFIQLVENKIEVSVTYIHRMKEPVVVSFNVCLNKTNNLFKLVKNPEDSKKGKPEIKAHFEIQKVPATAVTFALETIFPYSKSISVPFSKGSGTDQYKGPITVNYANDHWIEAMLECCSDFRYESFPMTVLRAAKELAVKSKACVKTDVEAKKEEQLCEKSKRFGLDASKAVKESSASVGNSISDSPQESSKDRAIDADISSMTLDVCTGMLESLNKLKQLGTDNPNILKILEMQAQLASLQESLSHTSKTKASGSDEQASDPWTISPSDTFNQTAEQGNEKKQLTKKERKKLEDDLKAKKRKKEMEDLQRRLEEADEAERQREEDIKHQREMEIQQSRAADEKAKSNWARKLIEDAKSAGSPITGDSAATKLEAQRMLKAREERLKGEEDSKLKEDLRTQNEAAIKTEPERKLEVKTEYEMVPSEDGDFVGAGGVSVSYILVDCKIFFSHSKLCSVIYYRKSFDGPLVYSEQEYEQLISSNTALPADYSIQLNYFTNRRCPVSECPATTFFKTESSFIDHWEIFHKPNVTMRFCNSCSAYFMNISELESHLIKRHSFNDRKTVSQLVTSARTKCVTNPSYRCPGKYLGP</sequence>
<evidence type="ECO:0000259" key="2">
    <source>
        <dbReference type="PROSITE" id="PS00028"/>
    </source>
</evidence>
<feature type="compositionally biased region" description="Polar residues" evidence="1">
    <location>
        <begin position="135"/>
        <end position="151"/>
    </location>
</feature>
<dbReference type="InterPro" id="IPR013087">
    <property type="entry name" value="Znf_C2H2_type"/>
</dbReference>
<name>A0AAV2HTU2_LYMST</name>
<feature type="region of interest" description="Disordered" evidence="1">
    <location>
        <begin position="135"/>
        <end position="154"/>
    </location>
</feature>
<evidence type="ECO:0000313" key="3">
    <source>
        <dbReference type="EMBL" id="CAL1536884.1"/>
    </source>
</evidence>
<protein>
    <recommendedName>
        <fullName evidence="2">C2H2-type domain-containing protein</fullName>
    </recommendedName>
</protein>
<feature type="region of interest" description="Disordered" evidence="1">
    <location>
        <begin position="478"/>
        <end position="498"/>
    </location>
</feature>
<feature type="compositionally biased region" description="Polar residues" evidence="1">
    <location>
        <begin position="482"/>
        <end position="491"/>
    </location>
</feature>
<organism evidence="3 4">
    <name type="scientific">Lymnaea stagnalis</name>
    <name type="common">Great pond snail</name>
    <name type="synonym">Helix stagnalis</name>
    <dbReference type="NCBI Taxonomy" id="6523"/>
    <lineage>
        <taxon>Eukaryota</taxon>
        <taxon>Metazoa</taxon>
        <taxon>Spiralia</taxon>
        <taxon>Lophotrochozoa</taxon>
        <taxon>Mollusca</taxon>
        <taxon>Gastropoda</taxon>
        <taxon>Heterobranchia</taxon>
        <taxon>Euthyneura</taxon>
        <taxon>Panpulmonata</taxon>
        <taxon>Hygrophila</taxon>
        <taxon>Lymnaeoidea</taxon>
        <taxon>Lymnaeidae</taxon>
        <taxon>Lymnaea</taxon>
    </lineage>
</organism>
<accession>A0AAV2HTU2</accession>
<feature type="region of interest" description="Disordered" evidence="1">
    <location>
        <begin position="93"/>
        <end position="126"/>
    </location>
</feature>
<keyword evidence="4" id="KW-1185">Reference proteome</keyword>
<feature type="domain" description="C2H2-type" evidence="2">
    <location>
        <begin position="837"/>
        <end position="858"/>
    </location>
</feature>
<evidence type="ECO:0000256" key="1">
    <source>
        <dbReference type="SAM" id="MobiDB-lite"/>
    </source>
</evidence>
<gene>
    <name evidence="3" type="ORF">GSLYS_00010797001</name>
</gene>
<dbReference type="AlphaFoldDB" id="A0AAV2HTU2"/>
<feature type="compositionally biased region" description="Polar residues" evidence="1">
    <location>
        <begin position="549"/>
        <end position="580"/>
    </location>
</feature>
<feature type="region of interest" description="Disordered" evidence="1">
    <location>
        <begin position="549"/>
        <end position="648"/>
    </location>
</feature>